<evidence type="ECO:0000313" key="3">
    <source>
        <dbReference type="EMBL" id="SCM57811.1"/>
    </source>
</evidence>
<keyword evidence="1" id="KW-1133">Transmembrane helix</keyword>
<keyword evidence="1" id="KW-0472">Membrane</keyword>
<protein>
    <submittedName>
        <fullName evidence="3">Sensor protein LytS</fullName>
        <ecNumber evidence="3">2.7.13.3</ecNumber>
    </submittedName>
</protein>
<feature type="transmembrane region" description="Helical" evidence="1">
    <location>
        <begin position="79"/>
        <end position="97"/>
    </location>
</feature>
<dbReference type="Gene3D" id="3.30.565.10">
    <property type="entry name" value="Histidine kinase-like ATPase, C-terminal domain"/>
    <property type="match status" value="1"/>
</dbReference>
<name>A0A1G4G775_9BACT</name>
<dbReference type="PANTHER" id="PTHR34220">
    <property type="entry name" value="SENSOR HISTIDINE KINASE YPDA"/>
    <property type="match status" value="1"/>
</dbReference>
<organism evidence="3 4">
    <name type="scientific">Petrimonas mucosa</name>
    <dbReference type="NCBI Taxonomy" id="1642646"/>
    <lineage>
        <taxon>Bacteria</taxon>
        <taxon>Pseudomonadati</taxon>
        <taxon>Bacteroidota</taxon>
        <taxon>Bacteroidia</taxon>
        <taxon>Bacteroidales</taxon>
        <taxon>Dysgonomonadaceae</taxon>
        <taxon>Petrimonas</taxon>
    </lineage>
</organism>
<feature type="domain" description="Signal transduction histidine kinase internal region" evidence="2">
    <location>
        <begin position="165"/>
        <end position="243"/>
    </location>
</feature>
<dbReference type="STRING" id="1642646.ING2E5A_1521"/>
<dbReference type="Proteomes" id="UP000178485">
    <property type="component" value="Chromosome i"/>
</dbReference>
<reference evidence="3 4" key="1">
    <citation type="submission" date="2016-08" db="EMBL/GenBank/DDBJ databases">
        <authorList>
            <person name="Seilhamer J.J."/>
        </authorList>
    </citation>
    <scope>NUCLEOTIDE SEQUENCE [LARGE SCALE GENOMIC DNA]</scope>
    <source>
        <strain evidence="3">ING2-E5A</strain>
    </source>
</reference>
<dbReference type="Pfam" id="PF06580">
    <property type="entry name" value="His_kinase"/>
    <property type="match status" value="1"/>
</dbReference>
<sequence>MEDRIRNNSTNTYAVVLVHILLWSMIVVAPYFFIDRVRIFRWDLFIRSTPDTLGLLLVFYVNYFLLIKQFLFKGKTREFIIYNLLLIIGAAVLMHFGNDLLRLIDPVRAMRRGSRRFRPSPWLFVIRNLTTLATMMGLSVALKMTFRWFEVESERKELEKAKSEAELQNMKNQISPHFLLNTLNNIYALVVFNPSKAQQAILDLSKLLRHILYDNDKTLVPLRQEVDFIRNYVDLMRIRLADNVKLNTRLSIKTASDTPIAPLIFISLIENAFKHGISGNKPSFIDISLSETPDGKVEFVSRNSYYPKSVADKSGSGIGLELVKKRLEMAYPGRYKWNSEITDDTYSTTLIIDTKEGGRAAIPDNGEKSKEK</sequence>
<dbReference type="AlphaFoldDB" id="A0A1G4G775"/>
<dbReference type="RefSeq" id="WP_071136846.1">
    <property type="nucleotide sequence ID" value="NZ_DUQN01000058.1"/>
</dbReference>
<dbReference type="EMBL" id="LT608328">
    <property type="protein sequence ID" value="SCM57811.1"/>
    <property type="molecule type" value="Genomic_DNA"/>
</dbReference>
<evidence type="ECO:0000259" key="2">
    <source>
        <dbReference type="Pfam" id="PF06580"/>
    </source>
</evidence>
<keyword evidence="3" id="KW-0808">Transferase</keyword>
<dbReference type="EC" id="2.7.13.3" evidence="3"/>
<keyword evidence="4" id="KW-1185">Reference proteome</keyword>
<accession>A0A1G4G775</accession>
<dbReference type="SUPFAM" id="SSF55874">
    <property type="entry name" value="ATPase domain of HSP90 chaperone/DNA topoisomerase II/histidine kinase"/>
    <property type="match status" value="1"/>
</dbReference>
<feature type="transmembrane region" description="Helical" evidence="1">
    <location>
        <begin position="53"/>
        <end position="72"/>
    </location>
</feature>
<dbReference type="InterPro" id="IPR050640">
    <property type="entry name" value="Bact_2-comp_sensor_kinase"/>
</dbReference>
<dbReference type="PANTHER" id="PTHR34220:SF7">
    <property type="entry name" value="SENSOR HISTIDINE KINASE YPDA"/>
    <property type="match status" value="1"/>
</dbReference>
<keyword evidence="1" id="KW-0812">Transmembrane</keyword>
<dbReference type="InterPro" id="IPR036890">
    <property type="entry name" value="HATPase_C_sf"/>
</dbReference>
<feature type="transmembrane region" description="Helical" evidence="1">
    <location>
        <begin position="12"/>
        <end position="33"/>
    </location>
</feature>
<dbReference type="InterPro" id="IPR010559">
    <property type="entry name" value="Sig_transdc_His_kin_internal"/>
</dbReference>
<dbReference type="GO" id="GO:0016020">
    <property type="term" value="C:membrane"/>
    <property type="evidence" value="ECO:0007669"/>
    <property type="project" value="InterPro"/>
</dbReference>
<dbReference type="GO" id="GO:0000155">
    <property type="term" value="F:phosphorelay sensor kinase activity"/>
    <property type="evidence" value="ECO:0007669"/>
    <property type="project" value="InterPro"/>
</dbReference>
<dbReference type="KEGG" id="pmuc:ING2E5A_1521"/>
<evidence type="ECO:0000313" key="4">
    <source>
        <dbReference type="Proteomes" id="UP000178485"/>
    </source>
</evidence>
<proteinExistence type="predicted"/>
<evidence type="ECO:0000256" key="1">
    <source>
        <dbReference type="SAM" id="Phobius"/>
    </source>
</evidence>
<gene>
    <name evidence="3" type="primary">lytS1</name>
    <name evidence="3" type="ORF">ING2E5A_1521</name>
</gene>